<dbReference type="AlphaFoldDB" id="A0A239HLW4"/>
<evidence type="ECO:0000313" key="4">
    <source>
        <dbReference type="Proteomes" id="UP000198281"/>
    </source>
</evidence>
<gene>
    <name evidence="3" type="ORF">SAMN06295912_1189</name>
</gene>
<proteinExistence type="predicted"/>
<feature type="domain" description="DUF4136" evidence="2">
    <location>
        <begin position="48"/>
        <end position="187"/>
    </location>
</feature>
<dbReference type="RefSeq" id="WP_089220426.1">
    <property type="nucleotide sequence ID" value="NZ_FZOS01000018.1"/>
</dbReference>
<feature type="signal peptide" evidence="1">
    <location>
        <begin position="1"/>
        <end position="21"/>
    </location>
</feature>
<accession>A0A239HLW4</accession>
<sequence>MSLRRLAILGYALAVAGCASSVPPAQVTRFHLGQPLARGEIVVEPLNPAMANSLEFRDQAEAVSAELARLGFRLAPGISRSELVAVVAVTQGFRDEMSGGSGMSVGIGGGSYGGGVGIGGGVSFPIGKSNSRQMVLTELAVQLKRRSEGTVVWEGRARSEARAGTPYAEPSATVRRLASAMFKDFPGESGRTVTVK</sequence>
<keyword evidence="4" id="KW-1185">Reference proteome</keyword>
<feature type="chain" id="PRO_5012737665" description="DUF4136 domain-containing protein" evidence="1">
    <location>
        <begin position="22"/>
        <end position="196"/>
    </location>
</feature>
<evidence type="ECO:0000313" key="3">
    <source>
        <dbReference type="EMBL" id="SNS82302.1"/>
    </source>
</evidence>
<dbReference type="EMBL" id="FZOS01000018">
    <property type="protein sequence ID" value="SNS82302.1"/>
    <property type="molecule type" value="Genomic_DNA"/>
</dbReference>
<evidence type="ECO:0000259" key="2">
    <source>
        <dbReference type="Pfam" id="PF13590"/>
    </source>
</evidence>
<dbReference type="Proteomes" id="UP000198281">
    <property type="component" value="Unassembled WGS sequence"/>
</dbReference>
<evidence type="ECO:0000256" key="1">
    <source>
        <dbReference type="SAM" id="SignalP"/>
    </source>
</evidence>
<organism evidence="3 4">
    <name type="scientific">Edaphosphingomonas laterariae</name>
    <dbReference type="NCBI Taxonomy" id="861865"/>
    <lineage>
        <taxon>Bacteria</taxon>
        <taxon>Pseudomonadati</taxon>
        <taxon>Pseudomonadota</taxon>
        <taxon>Alphaproteobacteria</taxon>
        <taxon>Sphingomonadales</taxon>
        <taxon>Rhizorhabdaceae</taxon>
        <taxon>Edaphosphingomonas</taxon>
    </lineage>
</organism>
<protein>
    <recommendedName>
        <fullName evidence="2">DUF4136 domain-containing protein</fullName>
    </recommendedName>
</protein>
<dbReference type="PROSITE" id="PS51257">
    <property type="entry name" value="PROKAR_LIPOPROTEIN"/>
    <property type="match status" value="1"/>
</dbReference>
<name>A0A239HLW4_9SPHN</name>
<reference evidence="4" key="1">
    <citation type="submission" date="2017-06" db="EMBL/GenBank/DDBJ databases">
        <authorList>
            <person name="Varghese N."/>
            <person name="Submissions S."/>
        </authorList>
    </citation>
    <scope>NUCLEOTIDE SEQUENCE [LARGE SCALE GENOMIC DNA]</scope>
    <source>
        <strain evidence="4">LNB2</strain>
    </source>
</reference>
<keyword evidence="1" id="KW-0732">Signal</keyword>
<dbReference type="Pfam" id="PF13590">
    <property type="entry name" value="DUF4136"/>
    <property type="match status" value="1"/>
</dbReference>
<dbReference type="OrthoDB" id="7428103at2"/>
<dbReference type="InterPro" id="IPR025411">
    <property type="entry name" value="DUF4136"/>
</dbReference>